<dbReference type="Pfam" id="PF22936">
    <property type="entry name" value="Pol_BBD"/>
    <property type="match status" value="1"/>
</dbReference>
<dbReference type="Proteomes" id="UP000585474">
    <property type="component" value="Unassembled WGS sequence"/>
</dbReference>
<name>A0A7J0FGU5_9ERIC</name>
<evidence type="ECO:0000259" key="1">
    <source>
        <dbReference type="Pfam" id="PF22936"/>
    </source>
</evidence>
<comment type="caution">
    <text evidence="2">The sequence shown here is derived from an EMBL/GenBank/DDBJ whole genome shotgun (WGS) entry which is preliminary data.</text>
</comment>
<evidence type="ECO:0000313" key="2">
    <source>
        <dbReference type="EMBL" id="GFY97924.1"/>
    </source>
</evidence>
<reference evidence="2 3" key="1">
    <citation type="submission" date="2019-07" db="EMBL/GenBank/DDBJ databases">
        <title>De Novo Assembly of kiwifruit Actinidia rufa.</title>
        <authorList>
            <person name="Sugita-Konishi S."/>
            <person name="Sato K."/>
            <person name="Mori E."/>
            <person name="Abe Y."/>
            <person name="Kisaki G."/>
            <person name="Hamano K."/>
            <person name="Suezawa K."/>
            <person name="Otani M."/>
            <person name="Fukuda T."/>
            <person name="Manabe T."/>
            <person name="Gomi K."/>
            <person name="Tabuchi M."/>
            <person name="Akimitsu K."/>
            <person name="Kataoka I."/>
        </authorList>
    </citation>
    <scope>NUCLEOTIDE SEQUENCE [LARGE SCALE GENOMIC DNA]</scope>
    <source>
        <strain evidence="3">cv. Fuchu</strain>
    </source>
</reference>
<gene>
    <name evidence="2" type="ORF">Acr_12g0004650</name>
</gene>
<keyword evidence="3" id="KW-1185">Reference proteome</keyword>
<proteinExistence type="predicted"/>
<dbReference type="AlphaFoldDB" id="A0A7J0FGU5"/>
<dbReference type="EMBL" id="BJWL01000012">
    <property type="protein sequence ID" value="GFY97924.1"/>
    <property type="molecule type" value="Genomic_DNA"/>
</dbReference>
<organism evidence="2 3">
    <name type="scientific">Actinidia rufa</name>
    <dbReference type="NCBI Taxonomy" id="165716"/>
    <lineage>
        <taxon>Eukaryota</taxon>
        <taxon>Viridiplantae</taxon>
        <taxon>Streptophyta</taxon>
        <taxon>Embryophyta</taxon>
        <taxon>Tracheophyta</taxon>
        <taxon>Spermatophyta</taxon>
        <taxon>Magnoliopsida</taxon>
        <taxon>eudicotyledons</taxon>
        <taxon>Gunneridae</taxon>
        <taxon>Pentapetalae</taxon>
        <taxon>asterids</taxon>
        <taxon>Ericales</taxon>
        <taxon>Actinidiaceae</taxon>
        <taxon>Actinidia</taxon>
    </lineage>
</organism>
<dbReference type="InterPro" id="IPR054722">
    <property type="entry name" value="PolX-like_BBD"/>
</dbReference>
<dbReference type="OrthoDB" id="2663223at2759"/>
<feature type="domain" description="Retrovirus-related Pol polyprotein from transposon TNT 1-94-like beta-barrel" evidence="1">
    <location>
        <begin position="67"/>
        <end position="122"/>
    </location>
</feature>
<evidence type="ECO:0000313" key="3">
    <source>
        <dbReference type="Proteomes" id="UP000585474"/>
    </source>
</evidence>
<accession>A0A7J0FGU5</accession>
<sequence>MEKDDGGPRQEVAFLGIFIANRRDISRGIAQSIKHKIGLLDIAATVMTNEDKSDILLAALADRKSDWVLDSGSAYYLCRDKEVFSTYAACEGCIWVANNIASRVVDKGSVQFCITEGSGGTLRVSKEIRRCCGEERPEGYTNWREVSRQGELLSDMGPVVLARRNGQGKQPLHKEVCLDMSGTTSVGCPEGSSKEGDQVTFEELYSKGRGEAETSLFRS</sequence>
<protein>
    <recommendedName>
        <fullName evidence="1">Retrovirus-related Pol polyprotein from transposon TNT 1-94-like beta-barrel domain-containing protein</fullName>
    </recommendedName>
</protein>